<evidence type="ECO:0000256" key="1">
    <source>
        <dbReference type="ARBA" id="ARBA00009179"/>
    </source>
</evidence>
<dbReference type="Pfam" id="PF03572">
    <property type="entry name" value="Peptidase_S41"/>
    <property type="match status" value="1"/>
</dbReference>
<dbReference type="Pfam" id="PF22694">
    <property type="entry name" value="CtpB_N-like"/>
    <property type="match status" value="1"/>
</dbReference>
<evidence type="ECO:0000313" key="8">
    <source>
        <dbReference type="Proteomes" id="UP000004923"/>
    </source>
</evidence>
<dbReference type="InterPro" id="IPR041489">
    <property type="entry name" value="PDZ_6"/>
</dbReference>
<dbReference type="GO" id="GO:0030288">
    <property type="term" value="C:outer membrane-bounded periplasmic space"/>
    <property type="evidence" value="ECO:0007669"/>
    <property type="project" value="TreeGrafter"/>
</dbReference>
<dbReference type="InterPro" id="IPR036034">
    <property type="entry name" value="PDZ_sf"/>
</dbReference>
<keyword evidence="3 5" id="KW-0378">Hydrolase</keyword>
<dbReference type="MEROPS" id="S41.004"/>
<dbReference type="InterPro" id="IPR001478">
    <property type="entry name" value="PDZ"/>
</dbReference>
<dbReference type="Proteomes" id="UP000004923">
    <property type="component" value="Unassembled WGS sequence"/>
</dbReference>
<dbReference type="Gene3D" id="3.90.226.10">
    <property type="entry name" value="2-enoyl-CoA Hydratase, Chain A, domain 1"/>
    <property type="match status" value="1"/>
</dbReference>
<accession>E8LC07</accession>
<comment type="similarity">
    <text evidence="1 5">Belongs to the peptidase S41A family.</text>
</comment>
<feature type="domain" description="PDZ" evidence="6">
    <location>
        <begin position="42"/>
        <end position="116"/>
    </location>
</feature>
<keyword evidence="4 5" id="KW-0720">Serine protease</keyword>
<gene>
    <name evidence="7" type="ORF">HMPREF9443_00373</name>
</gene>
<dbReference type="Gene3D" id="2.30.42.10">
    <property type="match status" value="1"/>
</dbReference>
<evidence type="ECO:0000313" key="7">
    <source>
        <dbReference type="EMBL" id="EFY05613.1"/>
    </source>
</evidence>
<dbReference type="CDD" id="cd07560">
    <property type="entry name" value="Peptidase_S41_CPP"/>
    <property type="match status" value="1"/>
</dbReference>
<dbReference type="GO" id="GO:0006508">
    <property type="term" value="P:proteolysis"/>
    <property type="evidence" value="ECO:0007669"/>
    <property type="project" value="UniProtKB-KW"/>
</dbReference>
<dbReference type="AlphaFoldDB" id="E8LC07"/>
<dbReference type="SUPFAM" id="SSF50156">
    <property type="entry name" value="PDZ domain-like"/>
    <property type="match status" value="1"/>
</dbReference>
<dbReference type="HOGENOM" id="CLU_017295_3_2_9"/>
<reference evidence="7 8" key="1">
    <citation type="submission" date="2011-01" db="EMBL/GenBank/DDBJ databases">
        <authorList>
            <person name="Weinstock G."/>
            <person name="Sodergren E."/>
            <person name="Clifton S."/>
            <person name="Fulton L."/>
            <person name="Fulton B."/>
            <person name="Courtney L."/>
            <person name="Fronick C."/>
            <person name="Harrison M."/>
            <person name="Strong C."/>
            <person name="Farmer C."/>
            <person name="Delahaunty K."/>
            <person name="Markovic C."/>
            <person name="Hall O."/>
            <person name="Minx P."/>
            <person name="Tomlinson C."/>
            <person name="Mitreva M."/>
            <person name="Hou S."/>
            <person name="Chen J."/>
            <person name="Wollam A."/>
            <person name="Pepin K.H."/>
            <person name="Johnson M."/>
            <person name="Bhonagiri V."/>
            <person name="Zhang X."/>
            <person name="Suruliraj S."/>
            <person name="Warren W."/>
            <person name="Chinwalla A."/>
            <person name="Mardis E.R."/>
            <person name="Wilson R.K."/>
        </authorList>
    </citation>
    <scope>NUCLEOTIDE SEQUENCE [LARGE SCALE GENOMIC DNA]</scope>
    <source>
        <strain evidence="7 8">YIT 12067</strain>
    </source>
</reference>
<dbReference type="GO" id="GO:0007165">
    <property type="term" value="P:signal transduction"/>
    <property type="evidence" value="ECO:0007669"/>
    <property type="project" value="TreeGrafter"/>
</dbReference>
<keyword evidence="2 5" id="KW-0645">Protease</keyword>
<dbReference type="EMBL" id="AEVN01000013">
    <property type="protein sequence ID" value="EFY05613.1"/>
    <property type="molecule type" value="Genomic_DNA"/>
</dbReference>
<sequence>MNLLKRNYNGEVDNHQLFDGAIKGMVEAAGDPYTVYLNSKDFQQLSEMTGGSFGGIGIVFGKRGNDYVVISALEDNPGAKAGIKSGDIITAIDGNPTRDMNMEQVANKIRGKHGTVVKLELKGKDGKLRTVSVERCEIKNPSVGGQLLPDTKIGYIRIAVFNENTGDDFAKKYAELEKQGMQALVLDLRGNPGGVFDAGVAVAGMLVPKGPIVSVVDKNGNKYEETSSLEKVKYPLAVLVDHGSASAAEIVAGAIKDTKSGKLFGTKTFGKGSVQSVYRLDSNTAVKITVAKYYTPSGVSIHNVGIEPDVKVELPEDATVDVQLKAAEDYLLQQLQ</sequence>
<dbReference type="Gene3D" id="3.30.750.44">
    <property type="match status" value="1"/>
</dbReference>
<evidence type="ECO:0000259" key="6">
    <source>
        <dbReference type="PROSITE" id="PS50106"/>
    </source>
</evidence>
<dbReference type="GO" id="GO:0004175">
    <property type="term" value="F:endopeptidase activity"/>
    <property type="evidence" value="ECO:0007669"/>
    <property type="project" value="TreeGrafter"/>
</dbReference>
<dbReference type="SUPFAM" id="SSF52096">
    <property type="entry name" value="ClpP/crotonase"/>
    <property type="match status" value="1"/>
</dbReference>
<dbReference type="PANTHER" id="PTHR32060">
    <property type="entry name" value="TAIL-SPECIFIC PROTEASE"/>
    <property type="match status" value="1"/>
</dbReference>
<evidence type="ECO:0000256" key="4">
    <source>
        <dbReference type="ARBA" id="ARBA00022825"/>
    </source>
</evidence>
<dbReference type="InterPro" id="IPR055210">
    <property type="entry name" value="CtpA/B_N"/>
</dbReference>
<organism evidence="7 8">
    <name type="scientific">Phascolarctobacterium succinatutens YIT 12067</name>
    <dbReference type="NCBI Taxonomy" id="626939"/>
    <lineage>
        <taxon>Bacteria</taxon>
        <taxon>Bacillati</taxon>
        <taxon>Bacillota</taxon>
        <taxon>Negativicutes</taxon>
        <taxon>Acidaminococcales</taxon>
        <taxon>Acidaminococcaceae</taxon>
        <taxon>Phascolarctobacterium</taxon>
    </lineage>
</organism>
<dbReference type="SMART" id="SM00228">
    <property type="entry name" value="PDZ"/>
    <property type="match status" value="1"/>
</dbReference>
<keyword evidence="8" id="KW-1185">Reference proteome</keyword>
<evidence type="ECO:0000256" key="2">
    <source>
        <dbReference type="ARBA" id="ARBA00022670"/>
    </source>
</evidence>
<name>E8LC07_9FIRM</name>
<dbReference type="PANTHER" id="PTHR32060:SF30">
    <property type="entry name" value="CARBOXY-TERMINAL PROCESSING PROTEASE CTPA"/>
    <property type="match status" value="1"/>
</dbReference>
<dbReference type="FunFam" id="2.30.42.10:FF:000063">
    <property type="entry name" value="Peptidase, S41 family"/>
    <property type="match status" value="1"/>
</dbReference>
<dbReference type="PROSITE" id="PS50106">
    <property type="entry name" value="PDZ"/>
    <property type="match status" value="1"/>
</dbReference>
<dbReference type="GO" id="GO:0008236">
    <property type="term" value="F:serine-type peptidase activity"/>
    <property type="evidence" value="ECO:0007669"/>
    <property type="project" value="UniProtKB-KW"/>
</dbReference>
<dbReference type="SMART" id="SM00245">
    <property type="entry name" value="TSPc"/>
    <property type="match status" value="1"/>
</dbReference>
<evidence type="ECO:0000256" key="3">
    <source>
        <dbReference type="ARBA" id="ARBA00022801"/>
    </source>
</evidence>
<dbReference type="InterPro" id="IPR004447">
    <property type="entry name" value="Peptidase_S41A"/>
</dbReference>
<dbReference type="InterPro" id="IPR029045">
    <property type="entry name" value="ClpP/crotonase-like_dom_sf"/>
</dbReference>
<dbReference type="InterPro" id="IPR005151">
    <property type="entry name" value="Tail-specific_protease"/>
</dbReference>
<dbReference type="NCBIfam" id="TIGR00225">
    <property type="entry name" value="prc"/>
    <property type="match status" value="1"/>
</dbReference>
<evidence type="ECO:0000256" key="5">
    <source>
        <dbReference type="RuleBase" id="RU004404"/>
    </source>
</evidence>
<proteinExistence type="inferred from homology"/>
<dbReference type="Pfam" id="PF17820">
    <property type="entry name" value="PDZ_6"/>
    <property type="match status" value="1"/>
</dbReference>
<dbReference type="CDD" id="cd06782">
    <property type="entry name" value="cpPDZ_CPP-like"/>
    <property type="match status" value="1"/>
</dbReference>
<dbReference type="EC" id="3.4.21.-" evidence="7"/>
<dbReference type="eggNOG" id="COG0793">
    <property type="taxonomic scope" value="Bacteria"/>
</dbReference>
<protein>
    <submittedName>
        <fullName evidence="7">Peptidase, S41 family</fullName>
        <ecNumber evidence="7">3.4.21.-</ecNumber>
    </submittedName>
</protein>
<comment type="caution">
    <text evidence="7">The sequence shown here is derived from an EMBL/GenBank/DDBJ whole genome shotgun (WGS) entry which is preliminary data.</text>
</comment>